<proteinExistence type="predicted"/>
<dbReference type="NCBIfam" id="TIGR04183">
    <property type="entry name" value="Por_Secre_tail"/>
    <property type="match status" value="1"/>
</dbReference>
<dbReference type="InterPro" id="IPR025667">
    <property type="entry name" value="SprB_repeat"/>
</dbReference>
<sequence length="1780" mass="195526">MKKVLFFFILFPVCFLAQGSYKYLVVTRDKIYVNHGQRNSGLTSEGSSSLNLDIYSHSNKKIYSKNFYTQVLGIYREYYSENLYPTRRRSEILEISSDQYPIRVEYSTNKRYLGNDCSGNSTKIIKLEDATQNIFFDVTEGEDICEIPPAIGDLNYFSDTVFGYSLSSKDYPKCDSFEWENNVNYLVDYYEYSFDKINFYKLPIRSDSRVYFEDLVGLSSNLPQTIFVRGIYKNSSNYLYSSNFGFPLYTNVAVYTFYRCPPKLISSIGVDTNCSSISDGLIRFKFDNDLEPDEILHLLLKDANTSGVFGQKDIFSTEFNNNRGNLVWNGLPKGNYILEYQTIKSGSQPSSLVISPTIQIDSPSKLTFTTTSTPVLCYGDNSGSITINAIGGKGNYQYSKDGGNSWQPSNVFNGLRSGNYSVQVKDSNGCLAPDGAQDVLINQPSGLLGIELVKTISPSTDVSTDGQIDVRIIGGVAPYTYFWQSTTNNLNGQINNEDISSLSGDATYTLIVRDKNNCTASFTQTLEAPEPIVIKFDNPVIKCHGGTVRLTATVSGGNLPYKNLEWIPNNYLPINTANTSSISNLSAGDYLFRVVDQRDVIRTALYRVDTAPSKLNITGLNTTIIGGISTVYQKCSSDTNTRIDVTIQGGVAPYNYVWTNKDHPSVVLSTTEDLMAPTPGSYLLNVTDANSCTTTQLFNVVGATPLDFTPLIETAILDPGTATGAIRINANGGTGDYTYSKEGVNWQPSNTFTNLKAGNYDFYIKDTNGCIIGPKRITLTEPPVFQVTIQKIEGIKCFGEATGSLKAIAIGGTPNATAPFYNYSWTHTTTGTVYTGETLSDLPAGTYTILVTDKNNVTRSAQYELLSPSVLNVTTTTKQVSCFGANDGQISLDVLGGTPPYTYYINDTIYPNAIISGLSPGNYIPKVKDANNCISEKTLIILTQPDPLKATETILPVSTLTTPDGAIQVTVSGGTPPYNYSWTPDLGNTNNPRNLLKGEYKLRLTDGKGCHLDKVYNVGLIEPLNLHLDETNSHLDLNCFGESTGKISILISGGRPGPIEAPYTIRWYDAKNQQIGDKETISNLPAGNYSVTITDFNTPKGEIKKIVTITQPFAALDLQLTQTKAVICNQQKTAELQAMVQGGTPPYTYQWKNSSNKLIATTKLLSNIGAGSYTLFVEDAKGCKTNQNSIITEPAVLQGVLKSTMVTIYGQPTGSIELQEISGGTKPYRYKMNAGSWQTTTKFEKLRAGNYTITVEDANGCSLDLKTKITEPEELITRILNTNQSIIQCHGDQPVNLESITTGGIQPYFFQWKKNGITIPNAQLNKLNSVGAGTYEIQITDNAGAQSFALITIKEPETLRAIYTKVDASCEAPLGGKITLEVSGGTAPYTYLWSNGFKGTNSLATDSYHELKNIGIGNYSVQVTDANHCVLVDPKLTNINIKTTGGLQLNEKVTNVSCGQTNNGSILLNPSGGTGKYHVEWDNPSWQGLELTNLEAGTYKGTLTDLGSNCKLPFTLTLQGSIPLVVNLGEDIVLCKGQSHTIDAEIKLQGLDYLWTSEKGFRSTNPKVTFTQSGTYTLQVKNGHCVYSDQIVVKVLDQAIEANFMIATQTYRDQEIVLVNISNNSTPNTYEWILPNSAEIIAQNKDNIIVKFKQNGKYQVGIKSKTTSGCQEEQLKEIIVEENTKNTTTHASNLLIKNYKIYPNPLESDDKEMNVEVELAFDSPITLSVYRMELGALILELEKPASKNHVEKIPFQHAAGVYYVIMKTNGAVQAKKVIRK</sequence>
<name>A0A290D688_9FLAO</name>
<protein>
    <submittedName>
        <fullName evidence="2">Putative adhesin SprB-like protein</fullName>
    </submittedName>
</protein>
<dbReference type="EMBL" id="MF535404">
    <property type="protein sequence ID" value="ATB19400.1"/>
    <property type="molecule type" value="Genomic_DNA"/>
</dbReference>
<dbReference type="Gene3D" id="2.60.40.740">
    <property type="match status" value="4"/>
</dbReference>
<dbReference type="CDD" id="cd00761">
    <property type="entry name" value="Glyco_tranf_GTA_type"/>
    <property type="match status" value="1"/>
</dbReference>
<dbReference type="InterPro" id="IPR026444">
    <property type="entry name" value="Secre_tail"/>
</dbReference>
<reference evidence="2" key="1">
    <citation type="submission" date="2017-07" db="EMBL/GenBank/DDBJ databases">
        <title>The type IX secretion system is required for virulence of the fish pathogen Flavobacterium columnare.</title>
        <authorList>
            <person name="Li N."/>
            <person name="Zhu Y."/>
            <person name="LaFrentz B.R."/>
            <person name="Evenhuis J.P."/>
            <person name="Hunnicutt D.H."/>
            <person name="Conrad R.A."/>
            <person name="Barbier P."/>
            <person name="Gullstrand C.W."/>
            <person name="Roets J.E."/>
            <person name="Powers J.L."/>
            <person name="Kulkarni S.S."/>
            <person name="Erbes D.H."/>
            <person name="Garcia J.C."/>
            <person name="Nie P."/>
            <person name="McBride M.J."/>
        </authorList>
    </citation>
    <scope>NUCLEOTIDE SEQUENCE</scope>
    <source>
        <strain evidence="2">IA-S-4</strain>
    </source>
</reference>
<evidence type="ECO:0000313" key="2">
    <source>
        <dbReference type="EMBL" id="ATB19400.1"/>
    </source>
</evidence>
<keyword evidence="1" id="KW-0732">Signal</keyword>
<dbReference type="Pfam" id="PF13573">
    <property type="entry name" value="SprB"/>
    <property type="match status" value="8"/>
</dbReference>
<organism evidence="2">
    <name type="scientific">Flavobacterium columnare</name>
    <dbReference type="NCBI Taxonomy" id="996"/>
    <lineage>
        <taxon>Bacteria</taxon>
        <taxon>Pseudomonadati</taxon>
        <taxon>Bacteroidota</taxon>
        <taxon>Flavobacteriia</taxon>
        <taxon>Flavobacteriales</taxon>
        <taxon>Flavobacteriaceae</taxon>
        <taxon>Flavobacterium</taxon>
    </lineage>
</organism>
<evidence type="ECO:0000256" key="1">
    <source>
        <dbReference type="ARBA" id="ARBA00022729"/>
    </source>
</evidence>
<accession>A0A290D688</accession>